<reference evidence="2" key="1">
    <citation type="submission" date="2022-11" db="EMBL/GenBank/DDBJ databases">
        <title>Refractory cell wall polysaccharides provide important carbon source for microbial heterotrophs in the hadal ocean.</title>
        <authorList>
            <person name="Zhu X."/>
        </authorList>
    </citation>
    <scope>NUCLEOTIDE SEQUENCE</scope>
    <source>
        <strain evidence="2">MTRN7</strain>
    </source>
</reference>
<comment type="caution">
    <text evidence="2">The sequence shown here is derived from an EMBL/GenBank/DDBJ whole genome shotgun (WGS) entry which is preliminary data.</text>
</comment>
<accession>A0ABT4RY09</accession>
<organism evidence="2 3">
    <name type="scientific">Mesoflavibacter profundi</name>
    <dbReference type="NCBI Taxonomy" id="2708110"/>
    <lineage>
        <taxon>Bacteria</taxon>
        <taxon>Pseudomonadati</taxon>
        <taxon>Bacteroidota</taxon>
        <taxon>Flavobacteriia</taxon>
        <taxon>Flavobacteriales</taxon>
        <taxon>Flavobacteriaceae</taxon>
        <taxon>Mesoflavibacter</taxon>
    </lineage>
</organism>
<dbReference type="RefSeq" id="WP_223878843.1">
    <property type="nucleotide sequence ID" value="NZ_CP061703.1"/>
</dbReference>
<protein>
    <submittedName>
        <fullName evidence="2">DUF6048 family protein</fullName>
    </submittedName>
</protein>
<keyword evidence="1" id="KW-0732">Signal</keyword>
<dbReference type="InterPro" id="IPR046111">
    <property type="entry name" value="DUF6048"/>
</dbReference>
<keyword evidence="3" id="KW-1185">Reference proteome</keyword>
<name>A0ABT4RY09_9FLAO</name>
<sequence>MKLLRITFFLINTLCIVGYANAQDTLQNTAKPKLKYGLRLGADAGKLIRSFLDDDYKGFEIVGDYRLTKEWYIAGELGTEEKITTNDYLSVTASGSYFKAGADYNMYDNWIGMENMIYAGFRVGASTFSQTRNNYTVYNTNQYWSPQNSSTESIKFSGLSAIWVELQIGIKAEVLNNLFVGINAQLKSMISQDQPENLENLYVPGFNKTYDSNSIGVGYGYTVSYMIPLFKKSNTKKEKKEKEELPENTNN</sequence>
<evidence type="ECO:0000313" key="3">
    <source>
        <dbReference type="Proteomes" id="UP001149142"/>
    </source>
</evidence>
<evidence type="ECO:0000313" key="2">
    <source>
        <dbReference type="EMBL" id="MDA0176436.1"/>
    </source>
</evidence>
<feature type="chain" id="PRO_5046586390" evidence="1">
    <location>
        <begin position="23"/>
        <end position="251"/>
    </location>
</feature>
<dbReference type="Proteomes" id="UP001149142">
    <property type="component" value="Unassembled WGS sequence"/>
</dbReference>
<dbReference type="EMBL" id="JAPFGC010000002">
    <property type="protein sequence ID" value="MDA0176436.1"/>
    <property type="molecule type" value="Genomic_DNA"/>
</dbReference>
<gene>
    <name evidence="2" type="ORF">OOZ35_02900</name>
</gene>
<feature type="signal peptide" evidence="1">
    <location>
        <begin position="1"/>
        <end position="22"/>
    </location>
</feature>
<dbReference type="Pfam" id="PF19515">
    <property type="entry name" value="DUF6048"/>
    <property type="match status" value="1"/>
</dbReference>
<evidence type="ECO:0000256" key="1">
    <source>
        <dbReference type="SAM" id="SignalP"/>
    </source>
</evidence>
<proteinExistence type="predicted"/>